<name>A0A2T3FSE9_9FIRM</name>
<sequence>MKIITFFFKMLVGDFMIDDTNYADCLALYNFSHVDKIKGKESFSYIFNDNINYIRSLYNRGKIRNVTYDTIQKTILCGFIYLGYDLFVCPHCGNESIVPHKCHSKLCTSCGSKEAKLRAVHIFSIALDAKHRHIVFTIPKHLRSYFIKERSLLNLLFIGARNTLACVFNDAKYRKIKKKKLFIKKANAPTLIKITETKSFSVLF</sequence>
<dbReference type="Proteomes" id="UP000240974">
    <property type="component" value="Unassembled WGS sequence"/>
</dbReference>
<organism evidence="2 3">
    <name type="scientific">Faecalibacillus intestinalis</name>
    <dbReference type="NCBI Taxonomy" id="1982626"/>
    <lineage>
        <taxon>Bacteria</taxon>
        <taxon>Bacillati</taxon>
        <taxon>Bacillota</taxon>
        <taxon>Erysipelotrichia</taxon>
        <taxon>Erysipelotrichales</taxon>
        <taxon>Coprobacillaceae</taxon>
        <taxon>Faecalibacillus</taxon>
    </lineage>
</organism>
<gene>
    <name evidence="2" type="ORF">C7U54_11735</name>
</gene>
<proteinExistence type="predicted"/>
<evidence type="ECO:0000313" key="3">
    <source>
        <dbReference type="Proteomes" id="UP000240974"/>
    </source>
</evidence>
<comment type="caution">
    <text evidence="2">The sequence shown here is derived from an EMBL/GenBank/DDBJ whole genome shotgun (WGS) entry which is preliminary data.</text>
</comment>
<dbReference type="Pfam" id="PF14319">
    <property type="entry name" value="Zn_Tnp_IS91"/>
    <property type="match status" value="1"/>
</dbReference>
<protein>
    <recommendedName>
        <fullName evidence="1">Transposase zinc-binding domain-containing protein</fullName>
    </recommendedName>
</protein>
<reference evidence="2 3" key="1">
    <citation type="journal article" date="2019" name="Int. J. Syst. Evol. Microbiol.">
        <title>Faecalibacillus intestinalis gen. nov., sp. nov. and Faecalibacillus faecis sp. nov., isolated from human faeces.</title>
        <authorList>
            <person name="Seo B."/>
            <person name="Jeon K."/>
            <person name="Baek I."/>
            <person name="Lee Y.M."/>
            <person name="Baek K."/>
            <person name="Ko G."/>
        </authorList>
    </citation>
    <scope>NUCLEOTIDE SEQUENCE [LARGE SCALE GENOMIC DNA]</scope>
    <source>
        <strain evidence="2 3">SNUG30099</strain>
    </source>
</reference>
<evidence type="ECO:0000259" key="1">
    <source>
        <dbReference type="Pfam" id="PF14319"/>
    </source>
</evidence>
<dbReference type="EMBL" id="PYLQ01000021">
    <property type="protein sequence ID" value="PST38194.1"/>
    <property type="molecule type" value="Genomic_DNA"/>
</dbReference>
<dbReference type="InterPro" id="IPR026889">
    <property type="entry name" value="Zn_Tnp"/>
</dbReference>
<feature type="domain" description="Transposase zinc-binding" evidence="1">
    <location>
        <begin position="55"/>
        <end position="138"/>
    </location>
</feature>
<evidence type="ECO:0000313" key="2">
    <source>
        <dbReference type="EMBL" id="PST38194.1"/>
    </source>
</evidence>
<dbReference type="AlphaFoldDB" id="A0A2T3FSE9"/>
<keyword evidence="3" id="KW-1185">Reference proteome</keyword>
<accession>A0A2T3FSE9</accession>